<keyword evidence="1" id="KW-0229">DNA integration</keyword>
<dbReference type="Gene3D" id="3.90.1750.20">
    <property type="entry name" value="Putative Large Serine Recombinase, Chain B, Domain 2"/>
    <property type="match status" value="1"/>
</dbReference>
<dbReference type="Proteomes" id="UP000190044">
    <property type="component" value="Unassembled WGS sequence"/>
</dbReference>
<dbReference type="InterPro" id="IPR006119">
    <property type="entry name" value="Resolv_N"/>
</dbReference>
<dbReference type="InterPro" id="IPR006118">
    <property type="entry name" value="Recombinase_CS"/>
</dbReference>
<gene>
    <name evidence="8" type="ORF">SAMN06295937_10162</name>
</gene>
<sequence length="496" mass="55113">MREAVLYARVSTPDQEKEGYSIPAQVKLLEDYAAQNGIDIVSRHIDVETARKSGRKAFEEMLRHLRRRSQVRILLVEKTDRLYRNIKDWATIDELGIEVHFVKENVVMSEGCRSSEKFVHGIKVLMAKAYIDNLGEERSKGMVEKAQQGIWPSCAPIGYNNVVDVSGRKVIAVDPERGALVSRLFDWFSTGEHSLKSLADKARAAGLTYRKSGKPIGTSTVHNILRSRIYTGAFEWMGVTYAGLHVPLTSSALWDAVQTVLDRRSHDSTHSRVEDFAFRGLAKCGHCGCALVAEIKKGRYIYYHCSGYYGKCPEPYVRQERLEEHFIALLLRLHCGPVQFRQLRRAIVDMHEETGAATSAPRTIGAARGNVGALIDDGIAMLNMARTSNFGLGALSVEVKRQALQLLLAGCSWANGELTATFNEPFDMLAGYVARTRSGTADTTKGQGEIVRLLEALRQPTPETRQLIARYNAMLRIQADIDAEKEGAAELDALAA</sequence>
<feature type="domain" description="Resolvase/invertase-type recombinase catalytic" evidence="6">
    <location>
        <begin position="3"/>
        <end position="149"/>
    </location>
</feature>
<dbReference type="InterPro" id="IPR036162">
    <property type="entry name" value="Resolvase-like_N_sf"/>
</dbReference>
<feature type="active site" description="O-(5'-phospho-DNA)-serine intermediate" evidence="4 5">
    <location>
        <position position="11"/>
    </location>
</feature>
<evidence type="ECO:0000256" key="3">
    <source>
        <dbReference type="ARBA" id="ARBA00023172"/>
    </source>
</evidence>
<feature type="domain" description="Recombinase" evidence="7">
    <location>
        <begin position="156"/>
        <end position="267"/>
    </location>
</feature>
<evidence type="ECO:0000313" key="8">
    <source>
        <dbReference type="EMBL" id="SKB74489.1"/>
    </source>
</evidence>
<proteinExistence type="predicted"/>
<dbReference type="AlphaFoldDB" id="A0A1T5DS68"/>
<protein>
    <submittedName>
        <fullName evidence="8">Site-specific DNA recombinase</fullName>
    </submittedName>
</protein>
<dbReference type="PANTHER" id="PTHR30461:SF23">
    <property type="entry name" value="DNA RECOMBINASE-RELATED"/>
    <property type="match status" value="1"/>
</dbReference>
<dbReference type="PROSITE" id="PS51737">
    <property type="entry name" value="RECOMBINASE_DNA_BIND"/>
    <property type="match status" value="1"/>
</dbReference>
<evidence type="ECO:0000256" key="5">
    <source>
        <dbReference type="PROSITE-ProRule" id="PRU10137"/>
    </source>
</evidence>
<dbReference type="Pfam" id="PF00239">
    <property type="entry name" value="Resolvase"/>
    <property type="match status" value="1"/>
</dbReference>
<keyword evidence="3" id="KW-0233">DNA recombination</keyword>
<evidence type="ECO:0000259" key="7">
    <source>
        <dbReference type="PROSITE" id="PS51737"/>
    </source>
</evidence>
<evidence type="ECO:0000256" key="1">
    <source>
        <dbReference type="ARBA" id="ARBA00022908"/>
    </source>
</evidence>
<accession>A0A1T5DS68</accession>
<dbReference type="GO" id="GO:0015074">
    <property type="term" value="P:DNA integration"/>
    <property type="evidence" value="ECO:0007669"/>
    <property type="project" value="UniProtKB-KW"/>
</dbReference>
<evidence type="ECO:0000313" key="9">
    <source>
        <dbReference type="Proteomes" id="UP000190044"/>
    </source>
</evidence>
<dbReference type="PROSITE" id="PS51736">
    <property type="entry name" value="RECOMBINASES_3"/>
    <property type="match status" value="1"/>
</dbReference>
<dbReference type="InterPro" id="IPR050639">
    <property type="entry name" value="SSR_resolvase"/>
</dbReference>
<evidence type="ECO:0000256" key="2">
    <source>
        <dbReference type="ARBA" id="ARBA00023125"/>
    </source>
</evidence>
<dbReference type="RefSeq" id="WP_079639196.1">
    <property type="nucleotide sequence ID" value="NZ_FUYP01000016.1"/>
</dbReference>
<evidence type="ECO:0000256" key="4">
    <source>
        <dbReference type="PIRSR" id="PIRSR606118-50"/>
    </source>
</evidence>
<name>A0A1T5DS68_9SPHN</name>
<evidence type="ECO:0000259" key="6">
    <source>
        <dbReference type="PROSITE" id="PS51736"/>
    </source>
</evidence>
<dbReference type="GO" id="GO:0003677">
    <property type="term" value="F:DNA binding"/>
    <property type="evidence" value="ECO:0007669"/>
    <property type="project" value="UniProtKB-KW"/>
</dbReference>
<dbReference type="GO" id="GO:0000150">
    <property type="term" value="F:DNA strand exchange activity"/>
    <property type="evidence" value="ECO:0007669"/>
    <property type="project" value="InterPro"/>
</dbReference>
<dbReference type="SMART" id="SM00857">
    <property type="entry name" value="Resolvase"/>
    <property type="match status" value="1"/>
</dbReference>
<reference evidence="9" key="1">
    <citation type="submission" date="2017-02" db="EMBL/GenBank/DDBJ databases">
        <authorList>
            <person name="Varghese N."/>
            <person name="Submissions S."/>
        </authorList>
    </citation>
    <scope>NUCLEOTIDE SEQUENCE [LARGE SCALE GENOMIC DNA]</scope>
    <source>
        <strain evidence="9">R11H</strain>
    </source>
</reference>
<dbReference type="SUPFAM" id="SSF53041">
    <property type="entry name" value="Resolvase-like"/>
    <property type="match status" value="1"/>
</dbReference>
<keyword evidence="9" id="KW-1185">Reference proteome</keyword>
<dbReference type="PANTHER" id="PTHR30461">
    <property type="entry name" value="DNA-INVERTASE FROM LAMBDOID PROPHAGE"/>
    <property type="match status" value="1"/>
</dbReference>
<dbReference type="EMBL" id="FUYP01000016">
    <property type="protein sequence ID" value="SKB74489.1"/>
    <property type="molecule type" value="Genomic_DNA"/>
</dbReference>
<dbReference type="Gene3D" id="3.40.50.1390">
    <property type="entry name" value="Resolvase, N-terminal catalytic domain"/>
    <property type="match status" value="1"/>
</dbReference>
<dbReference type="CDD" id="cd00338">
    <property type="entry name" value="Ser_Recombinase"/>
    <property type="match status" value="1"/>
</dbReference>
<organism evidence="8 9">
    <name type="scientific">Sphingopyxis flava</name>
    <dbReference type="NCBI Taxonomy" id="1507287"/>
    <lineage>
        <taxon>Bacteria</taxon>
        <taxon>Pseudomonadati</taxon>
        <taxon>Pseudomonadota</taxon>
        <taxon>Alphaproteobacteria</taxon>
        <taxon>Sphingomonadales</taxon>
        <taxon>Sphingomonadaceae</taxon>
        <taxon>Sphingopyxis</taxon>
    </lineage>
</organism>
<dbReference type="InterPro" id="IPR025827">
    <property type="entry name" value="Zn_ribbon_recom_dom"/>
</dbReference>
<dbReference type="PROSITE" id="PS00397">
    <property type="entry name" value="RECOMBINASES_1"/>
    <property type="match status" value="1"/>
</dbReference>
<dbReference type="OrthoDB" id="9791494at2"/>
<dbReference type="Pfam" id="PF07508">
    <property type="entry name" value="Recombinase"/>
    <property type="match status" value="1"/>
</dbReference>
<dbReference type="InterPro" id="IPR011109">
    <property type="entry name" value="DNA_bind_recombinase_dom"/>
</dbReference>
<dbReference type="Pfam" id="PF13408">
    <property type="entry name" value="Zn_ribbon_recom"/>
    <property type="match status" value="1"/>
</dbReference>
<keyword evidence="2" id="KW-0238">DNA-binding</keyword>
<dbReference type="InterPro" id="IPR038109">
    <property type="entry name" value="DNA_bind_recomb_sf"/>
</dbReference>